<reference evidence="2" key="1">
    <citation type="journal article" date="2022" name="Nat. Commun.">
        <title>Chromosome evolution and the genetic basis of agronomically important traits in greater yam.</title>
        <authorList>
            <person name="Bredeson J.V."/>
            <person name="Lyons J.B."/>
            <person name="Oniyinde I.O."/>
            <person name="Okereke N.R."/>
            <person name="Kolade O."/>
            <person name="Nnabue I."/>
            <person name="Nwadili C.O."/>
            <person name="Hribova E."/>
            <person name="Parker M."/>
            <person name="Nwogha J."/>
            <person name="Shu S."/>
            <person name="Carlson J."/>
            <person name="Kariba R."/>
            <person name="Muthemba S."/>
            <person name="Knop K."/>
            <person name="Barton G.J."/>
            <person name="Sherwood A.V."/>
            <person name="Lopez-Montes A."/>
            <person name="Asiedu R."/>
            <person name="Jamnadass R."/>
            <person name="Muchugi A."/>
            <person name="Goodstein D."/>
            <person name="Egesi C.N."/>
            <person name="Featherston J."/>
            <person name="Asfaw A."/>
            <person name="Simpson G.G."/>
            <person name="Dolezel J."/>
            <person name="Hendre P.S."/>
            <person name="Van Deynze A."/>
            <person name="Kumar P.L."/>
            <person name="Obidiegwu J.E."/>
            <person name="Bhattacharjee R."/>
            <person name="Rokhsar D.S."/>
        </authorList>
    </citation>
    <scope>NUCLEOTIDE SEQUENCE [LARGE SCALE GENOMIC DNA]</scope>
    <source>
        <strain evidence="2">cv. TDa95/00328</strain>
    </source>
</reference>
<dbReference type="EMBL" id="CM037027">
    <property type="protein sequence ID" value="KAH7657848.1"/>
    <property type="molecule type" value="Genomic_DNA"/>
</dbReference>
<evidence type="ECO:0000313" key="2">
    <source>
        <dbReference type="Proteomes" id="UP000827976"/>
    </source>
</evidence>
<comment type="caution">
    <text evidence="1">The sequence shown here is derived from an EMBL/GenBank/DDBJ whole genome shotgun (WGS) entry which is preliminary data.</text>
</comment>
<proteinExistence type="predicted"/>
<gene>
    <name evidence="1" type="ORF">IHE45_17G048000</name>
</gene>
<keyword evidence="2" id="KW-1185">Reference proteome</keyword>
<name>A0ACB7UC32_DIOAL</name>
<evidence type="ECO:0000313" key="1">
    <source>
        <dbReference type="EMBL" id="KAH7657848.1"/>
    </source>
</evidence>
<dbReference type="Proteomes" id="UP000827976">
    <property type="component" value="Chromosome 17"/>
</dbReference>
<sequence>MSSNTPNVSSTPFQSRIDSSTNRAMLDGDSSMNESLDGDNGNANKSIDPNDEKHDVVDLEAEGEEDEGNEKKRAKTSIVWMEFKEITLADGSKKGECVHCKRRISFKPIEAGSSSGIGMSPALTNGKFDMVKMREGAAHWILIHEHPFSIMEEEGFNMMQKHGMPEWEKVSRVTIKKDCMQRVINFVHIPPPRHGVEIADCIFRCLKEWGIENKVFTISVDNASSNDVAITILKDTFSRTKRLLCGGKMFHVRCCAHILNLMVQDGISEIEDIHESVKFVNQNEARLKSFFDIVQQLQLPERKLILDCKTWWNSTFEMLSIAIKFKEVFPMYKDRESLYHCCPSPEDWEKVEKICEILEVFNAITKIISVYRVKVLLDKRENDGDDFIQAMVGRMKRKFDKYWGECNLLMSMYSDRDARENIVKVREALYDIYEEYVREYQVDNEHSGETSMLNNDDVGRNDKEKNLGWYEFSNYVKSVEKASPQHSDLDAYLAEGCFFFEGDPNQFDALEWWKGTTLKYRILSRMARDILAIPITTVASEAAFSARSRVIDTYQASLDPETVQALLCGGDWCRNLHGVKKKNKVSALLFFVSI</sequence>
<protein>
    <submittedName>
        <fullName evidence="1">Tam3-transposase (Ac family) protein</fullName>
    </submittedName>
</protein>
<accession>A0ACB7UC32</accession>
<organism evidence="1 2">
    <name type="scientific">Dioscorea alata</name>
    <name type="common">Purple yam</name>
    <dbReference type="NCBI Taxonomy" id="55571"/>
    <lineage>
        <taxon>Eukaryota</taxon>
        <taxon>Viridiplantae</taxon>
        <taxon>Streptophyta</taxon>
        <taxon>Embryophyta</taxon>
        <taxon>Tracheophyta</taxon>
        <taxon>Spermatophyta</taxon>
        <taxon>Magnoliopsida</taxon>
        <taxon>Liliopsida</taxon>
        <taxon>Dioscoreales</taxon>
        <taxon>Dioscoreaceae</taxon>
        <taxon>Dioscorea</taxon>
    </lineage>
</organism>